<dbReference type="EMBL" id="BAMD01000037">
    <property type="protein sequence ID" value="GAF04110.1"/>
    <property type="molecule type" value="Genomic_DNA"/>
</dbReference>
<reference evidence="4 5" key="1">
    <citation type="journal article" date="2014" name="Genome Announc.">
        <title>Draft Genome Sequence of Cytophaga fermentans JCM 21142T, a Facultative Anaerobe Isolated from Marine Mud.</title>
        <authorList>
            <person name="Starns D."/>
            <person name="Oshima K."/>
            <person name="Suda W."/>
            <person name="Iino T."/>
            <person name="Yuki M."/>
            <person name="Inoue J."/>
            <person name="Kitamura K."/>
            <person name="Iida T."/>
            <person name="Darby A."/>
            <person name="Hattori M."/>
            <person name="Ohkuma M."/>
        </authorList>
    </citation>
    <scope>NUCLEOTIDE SEQUENCE [LARGE SCALE GENOMIC DNA]</scope>
    <source>
        <strain evidence="4 5">JCM 21142</strain>
    </source>
</reference>
<dbReference type="Gene3D" id="3.60.21.10">
    <property type="match status" value="1"/>
</dbReference>
<dbReference type="Pfam" id="PF00149">
    <property type="entry name" value="Metallophos"/>
    <property type="match status" value="1"/>
</dbReference>
<feature type="domain" description="Calcineurin-like phosphoesterase C-terminal" evidence="2">
    <location>
        <begin position="330"/>
        <end position="491"/>
    </location>
</feature>
<feature type="domain" description="Calcineurin-like phosphoesterase" evidence="1">
    <location>
        <begin position="148"/>
        <end position="307"/>
    </location>
</feature>
<dbReference type="RefSeq" id="WP_027471027.1">
    <property type="nucleotide sequence ID" value="NZ_BAMD01000037.1"/>
</dbReference>
<evidence type="ECO:0000313" key="4">
    <source>
        <dbReference type="EMBL" id="GAF04110.1"/>
    </source>
</evidence>
<dbReference type="AlphaFoldDB" id="W7XZM2"/>
<dbReference type="SUPFAM" id="SSF56300">
    <property type="entry name" value="Metallo-dependent phosphatases"/>
    <property type="match status" value="1"/>
</dbReference>
<dbReference type="PANTHER" id="PTHR43143">
    <property type="entry name" value="METALLOPHOSPHOESTERASE, CALCINEURIN SUPERFAMILY"/>
    <property type="match status" value="1"/>
</dbReference>
<evidence type="ECO:0000259" key="2">
    <source>
        <dbReference type="Pfam" id="PF16370"/>
    </source>
</evidence>
<dbReference type="InterPro" id="IPR032288">
    <property type="entry name" value="Metallophos_C"/>
</dbReference>
<dbReference type="PANTHER" id="PTHR43143:SF6">
    <property type="entry name" value="BLL3016 PROTEIN"/>
    <property type="match status" value="1"/>
</dbReference>
<keyword evidence="5" id="KW-1185">Reference proteome</keyword>
<name>W7XZM2_9BACT</name>
<dbReference type="GO" id="GO:0016787">
    <property type="term" value="F:hydrolase activity"/>
    <property type="evidence" value="ECO:0007669"/>
    <property type="project" value="InterPro"/>
</dbReference>
<dbReference type="InterPro" id="IPR032285">
    <property type="entry name" value="Metallophos_N"/>
</dbReference>
<feature type="domain" description="Calcineurin-like phosphoesterase N-terminal" evidence="3">
    <location>
        <begin position="38"/>
        <end position="109"/>
    </location>
</feature>
<dbReference type="STRING" id="869213.GCA_000517085_01134"/>
<protein>
    <submittedName>
        <fullName evidence="4">Calcineurin-like phosphoesterase</fullName>
    </submittedName>
</protein>
<comment type="caution">
    <text evidence="4">The sequence shown here is derived from an EMBL/GenBank/DDBJ whole genome shotgun (WGS) entry which is preliminary data.</text>
</comment>
<dbReference type="eggNOG" id="COG1409">
    <property type="taxonomic scope" value="Bacteria"/>
</dbReference>
<proteinExistence type="predicted"/>
<evidence type="ECO:0000259" key="3">
    <source>
        <dbReference type="Pfam" id="PF16371"/>
    </source>
</evidence>
<dbReference type="OrthoDB" id="1776264at2"/>
<dbReference type="Pfam" id="PF16370">
    <property type="entry name" value="MetallophosC"/>
    <property type="match status" value="1"/>
</dbReference>
<gene>
    <name evidence="4" type="ORF">JCM21142_72805</name>
</gene>
<dbReference type="InterPro" id="IPR051918">
    <property type="entry name" value="STPP_CPPED1"/>
</dbReference>
<dbReference type="Gene3D" id="2.60.40.10">
    <property type="entry name" value="Immunoglobulins"/>
    <property type="match status" value="1"/>
</dbReference>
<dbReference type="InterPro" id="IPR004843">
    <property type="entry name" value="Calcineurin-like_PHP"/>
</dbReference>
<dbReference type="InterPro" id="IPR013783">
    <property type="entry name" value="Ig-like_fold"/>
</dbReference>
<organism evidence="4 5">
    <name type="scientific">Saccharicrinis fermentans DSM 9555 = JCM 21142</name>
    <dbReference type="NCBI Taxonomy" id="869213"/>
    <lineage>
        <taxon>Bacteria</taxon>
        <taxon>Pseudomonadati</taxon>
        <taxon>Bacteroidota</taxon>
        <taxon>Bacteroidia</taxon>
        <taxon>Marinilabiliales</taxon>
        <taxon>Marinilabiliaceae</taxon>
        <taxon>Saccharicrinis</taxon>
    </lineage>
</organism>
<dbReference type="Pfam" id="PF16371">
    <property type="entry name" value="MetallophosN"/>
    <property type="match status" value="1"/>
</dbReference>
<evidence type="ECO:0000313" key="5">
    <source>
        <dbReference type="Proteomes" id="UP000019402"/>
    </source>
</evidence>
<accession>W7XZM2</accession>
<dbReference type="Proteomes" id="UP000019402">
    <property type="component" value="Unassembled WGS sequence"/>
</dbReference>
<evidence type="ECO:0000259" key="1">
    <source>
        <dbReference type="Pfam" id="PF00149"/>
    </source>
</evidence>
<dbReference type="InterPro" id="IPR029052">
    <property type="entry name" value="Metallo-depent_PP-like"/>
</dbReference>
<sequence>MRLLLIFICIGLLVKVNAQRSITGIVFIDENADGIYNKGEQTISDVAISNQRDVVLSDNKGRYKLPYTGNEFVFVTKPAGYKLKNDSLGYGLFYQPVDKRKIRKMNFPLYKKEENKTIHTILVGDPQMADKVRLDYYRDGSVSHMMKQEADFFMVLGDIADDDPSIFQQEKELMAKLGMDGYHVAGNHDANYESSEARTHFKTFKKIYGPDYYSFEYGWAHFVVLNNVNYFGWNSKDNKRGSYFGGVDKQQLTWLKNDLSTVSSDKLIIINTHIPLLEEYMDTASIAAIHKLLEPFDNILGLSGHLHGVKAYDDDSSTLWNGQGKYESLVVGATCGSWWTGPYTETELPYATCTDGTPKGYFILELKANDYNYRFVPELYPEDYQMRISSPKGNVELQDVEETEVIVNWFVGKEVDKVYMQIDNQTPILMQRFTGVDPFIVASLSKRINNDHWTPGIVETDHLWKAKLPADLEKGYHSIFVKAHKKNGHIYKTQKVLEVE</sequence>